<evidence type="ECO:0000256" key="2">
    <source>
        <dbReference type="SAM" id="MobiDB-lite"/>
    </source>
</evidence>
<evidence type="ECO:0008006" key="5">
    <source>
        <dbReference type="Google" id="ProtNLM"/>
    </source>
</evidence>
<accession>A0A8J2NHK3</accession>
<protein>
    <recommendedName>
        <fullName evidence="5">F-box protein</fullName>
    </recommendedName>
</protein>
<dbReference type="EMBL" id="CAJSTJ010000131">
    <property type="protein sequence ID" value="CAG7559910.1"/>
    <property type="molecule type" value="Genomic_DNA"/>
</dbReference>
<feature type="coiled-coil region" evidence="1">
    <location>
        <begin position="191"/>
        <end position="218"/>
    </location>
</feature>
<comment type="caution">
    <text evidence="3">The sequence shown here is derived from an EMBL/GenBank/DDBJ whole genome shotgun (WGS) entry which is preliminary data.</text>
</comment>
<proteinExistence type="predicted"/>
<sequence>MPPIRTQKTNAAADADAPYPGSDAPKKRLLKPVVKGEKEPRFISSVRDWDGKYHHLIGTSTRKIYFGYQFVLRGVCQFIHLAQALPRQVLEKIWYFIFNFGDVGYDAKNVARDVTNEVIVRLAKALPNLRTVSLPSANKVSDEGFLALVSNCPNLKFLEITPSSTRSSSLDKIGLKALDEFCAHPEWAPGLKQILLENNELNKEFMKLMRELSKQREKLVVTLLDRSEHKKWGDWEINTMTSHYQKGRKIPWDKIPRGIAQRHGQDDSIQI</sequence>
<evidence type="ECO:0000256" key="1">
    <source>
        <dbReference type="SAM" id="Coils"/>
    </source>
</evidence>
<reference evidence="3" key="1">
    <citation type="submission" date="2021-05" db="EMBL/GenBank/DDBJ databases">
        <authorList>
            <person name="Khan N."/>
        </authorList>
    </citation>
    <scope>NUCLEOTIDE SEQUENCE</scope>
</reference>
<keyword evidence="1" id="KW-0175">Coiled coil</keyword>
<gene>
    <name evidence="3" type="ORF">FEQUK3_LOCUS5638</name>
</gene>
<feature type="region of interest" description="Disordered" evidence="2">
    <location>
        <begin position="1"/>
        <end position="25"/>
    </location>
</feature>
<name>A0A8J2NHK3_FUSEQ</name>
<organism evidence="3 4">
    <name type="scientific">Fusarium equiseti</name>
    <name type="common">Fusarium scirpi</name>
    <dbReference type="NCBI Taxonomy" id="61235"/>
    <lineage>
        <taxon>Eukaryota</taxon>
        <taxon>Fungi</taxon>
        <taxon>Dikarya</taxon>
        <taxon>Ascomycota</taxon>
        <taxon>Pezizomycotina</taxon>
        <taxon>Sordariomycetes</taxon>
        <taxon>Hypocreomycetidae</taxon>
        <taxon>Hypocreales</taxon>
        <taxon>Nectriaceae</taxon>
        <taxon>Fusarium</taxon>
        <taxon>Fusarium incarnatum-equiseti species complex</taxon>
    </lineage>
</organism>
<feature type="compositionally biased region" description="Polar residues" evidence="2">
    <location>
        <begin position="1"/>
        <end position="10"/>
    </location>
</feature>
<evidence type="ECO:0000313" key="4">
    <source>
        <dbReference type="Proteomes" id="UP000693738"/>
    </source>
</evidence>
<dbReference type="Proteomes" id="UP000693738">
    <property type="component" value="Unassembled WGS sequence"/>
</dbReference>
<evidence type="ECO:0000313" key="3">
    <source>
        <dbReference type="EMBL" id="CAG7559910.1"/>
    </source>
</evidence>
<dbReference type="AlphaFoldDB" id="A0A8J2NHK3"/>